<evidence type="ECO:0000313" key="10">
    <source>
        <dbReference type="EMBL" id="MDT0266142.1"/>
    </source>
</evidence>
<evidence type="ECO:0000256" key="7">
    <source>
        <dbReference type="SAM" id="MobiDB-lite"/>
    </source>
</evidence>
<keyword evidence="8" id="KW-0472">Membrane</keyword>
<feature type="transmembrane region" description="Helical" evidence="8">
    <location>
        <begin position="296"/>
        <end position="318"/>
    </location>
</feature>
<name>A0ABU2JMD2_9ACTN</name>
<organism evidence="10 11">
    <name type="scientific">Streptomyces chisholmiae</name>
    <dbReference type="NCBI Taxonomy" id="3075540"/>
    <lineage>
        <taxon>Bacteria</taxon>
        <taxon>Bacillati</taxon>
        <taxon>Actinomycetota</taxon>
        <taxon>Actinomycetes</taxon>
        <taxon>Kitasatosporales</taxon>
        <taxon>Streptomycetaceae</taxon>
        <taxon>Streptomyces</taxon>
    </lineage>
</organism>
<keyword evidence="8" id="KW-1133">Transmembrane helix</keyword>
<dbReference type="InterPro" id="IPR011009">
    <property type="entry name" value="Kinase-like_dom_sf"/>
</dbReference>
<dbReference type="InterPro" id="IPR008271">
    <property type="entry name" value="Ser/Thr_kinase_AS"/>
</dbReference>
<keyword evidence="4" id="KW-0547">Nucleotide-binding</keyword>
<dbReference type="PROSITE" id="PS00108">
    <property type="entry name" value="PROTEIN_KINASE_ST"/>
    <property type="match status" value="1"/>
</dbReference>
<feature type="transmembrane region" description="Helical" evidence="8">
    <location>
        <begin position="397"/>
        <end position="418"/>
    </location>
</feature>
<keyword evidence="3 10" id="KW-0808">Transferase</keyword>
<dbReference type="SUPFAM" id="SSF56112">
    <property type="entry name" value="Protein kinase-like (PK-like)"/>
    <property type="match status" value="1"/>
</dbReference>
<comment type="caution">
    <text evidence="10">The sequence shown here is derived from an EMBL/GenBank/DDBJ whole genome shotgun (WGS) entry which is preliminary data.</text>
</comment>
<dbReference type="EC" id="2.7.11.1" evidence="1"/>
<reference evidence="11" key="1">
    <citation type="submission" date="2023-07" db="EMBL/GenBank/DDBJ databases">
        <title>30 novel species of actinomycetes from the DSMZ collection.</title>
        <authorList>
            <person name="Nouioui I."/>
        </authorList>
    </citation>
    <scope>NUCLEOTIDE SEQUENCE [LARGE SCALE GENOMIC DNA]</scope>
    <source>
        <strain evidence="11">DSM 44915</strain>
    </source>
</reference>
<feature type="compositionally biased region" description="Pro residues" evidence="7">
    <location>
        <begin position="213"/>
        <end position="231"/>
    </location>
</feature>
<sequence>RQLLYPVMKHVQGRPLTPTPSQPLELWEITRWGSNLCRALTTAHHTGIVHRDLKPANVLVDEEGRAVVLDFGIARFLGETAELTRLTHTGATLGTPAYMSPEQAEGAADVDQRSDLYSLGCLLYELLTGYPPFVNGRAHVVLRMHIESLPVPPSALRPGLPAGWDALVLGLLAKRPADRPASARAVRERLAALPTESVPGAAFSGTGPVTRGPAPPRFTQPMPSRPVPPARGPGRRTVVKAAVAGIVMVLPGSLVANGYVLFAPYPWEEFLIALAVSGVLVGLWNRSWPSMPSGRVWLAAFVAFVLAFECGSLLTALSEQSGGAGSPRDLMIVVLTSGFVSLVLRAVIAPRKRYPFPFKGLDVATWLSHGLAGGLVCGIHPYVVFMWERNHGGLSNALISLTVAAVLVGHAVASSRLIRWWSPTGRAR</sequence>
<proteinExistence type="predicted"/>
<evidence type="ECO:0000259" key="9">
    <source>
        <dbReference type="PROSITE" id="PS50011"/>
    </source>
</evidence>
<dbReference type="GO" id="GO:0004674">
    <property type="term" value="F:protein serine/threonine kinase activity"/>
    <property type="evidence" value="ECO:0007669"/>
    <property type="project" value="UniProtKB-EC"/>
</dbReference>
<gene>
    <name evidence="10" type="ORF">RM844_07510</name>
</gene>
<keyword evidence="5 10" id="KW-0418">Kinase</keyword>
<evidence type="ECO:0000256" key="4">
    <source>
        <dbReference type="ARBA" id="ARBA00022741"/>
    </source>
</evidence>
<feature type="domain" description="Protein kinase" evidence="9">
    <location>
        <begin position="1"/>
        <end position="193"/>
    </location>
</feature>
<dbReference type="SMART" id="SM00220">
    <property type="entry name" value="S_TKc"/>
    <property type="match status" value="1"/>
</dbReference>
<evidence type="ECO:0000256" key="2">
    <source>
        <dbReference type="ARBA" id="ARBA00022527"/>
    </source>
</evidence>
<evidence type="ECO:0000256" key="6">
    <source>
        <dbReference type="ARBA" id="ARBA00022840"/>
    </source>
</evidence>
<evidence type="ECO:0000256" key="8">
    <source>
        <dbReference type="SAM" id="Phobius"/>
    </source>
</evidence>
<keyword evidence="6" id="KW-0067">ATP-binding</keyword>
<feature type="transmembrane region" description="Helical" evidence="8">
    <location>
        <begin position="330"/>
        <end position="348"/>
    </location>
</feature>
<feature type="transmembrane region" description="Helical" evidence="8">
    <location>
        <begin position="241"/>
        <end position="261"/>
    </location>
</feature>
<feature type="transmembrane region" description="Helical" evidence="8">
    <location>
        <begin position="360"/>
        <end position="385"/>
    </location>
</feature>
<dbReference type="PANTHER" id="PTHR43289">
    <property type="entry name" value="MITOGEN-ACTIVATED PROTEIN KINASE KINASE KINASE 20-RELATED"/>
    <property type="match status" value="1"/>
</dbReference>
<evidence type="ECO:0000256" key="3">
    <source>
        <dbReference type="ARBA" id="ARBA00022679"/>
    </source>
</evidence>
<dbReference type="Gene3D" id="1.10.510.10">
    <property type="entry name" value="Transferase(Phosphotransferase) domain 1"/>
    <property type="match status" value="1"/>
</dbReference>
<protein>
    <recommendedName>
        <fullName evidence="1">non-specific serine/threonine protein kinase</fullName>
        <ecNumber evidence="1">2.7.11.1</ecNumber>
    </recommendedName>
</protein>
<dbReference type="CDD" id="cd14014">
    <property type="entry name" value="STKc_PknB_like"/>
    <property type="match status" value="1"/>
</dbReference>
<dbReference type="Pfam" id="PF00069">
    <property type="entry name" value="Pkinase"/>
    <property type="match status" value="1"/>
</dbReference>
<keyword evidence="8" id="KW-0812">Transmembrane</keyword>
<feature type="region of interest" description="Disordered" evidence="7">
    <location>
        <begin position="198"/>
        <end position="233"/>
    </location>
</feature>
<evidence type="ECO:0000256" key="5">
    <source>
        <dbReference type="ARBA" id="ARBA00022777"/>
    </source>
</evidence>
<feature type="non-terminal residue" evidence="10">
    <location>
        <position position="1"/>
    </location>
</feature>
<dbReference type="EMBL" id="JAVREO010000003">
    <property type="protein sequence ID" value="MDT0266142.1"/>
    <property type="molecule type" value="Genomic_DNA"/>
</dbReference>
<dbReference type="PANTHER" id="PTHR43289:SF6">
    <property type="entry name" value="SERINE_THREONINE-PROTEIN KINASE NEKL-3"/>
    <property type="match status" value="1"/>
</dbReference>
<accession>A0ABU2JMD2</accession>
<keyword evidence="2" id="KW-0723">Serine/threonine-protein kinase</keyword>
<dbReference type="PROSITE" id="PS50011">
    <property type="entry name" value="PROTEIN_KINASE_DOM"/>
    <property type="match status" value="1"/>
</dbReference>
<dbReference type="RefSeq" id="WP_311666144.1">
    <property type="nucleotide sequence ID" value="NZ_JAVREO010000003.1"/>
</dbReference>
<keyword evidence="11" id="KW-1185">Reference proteome</keyword>
<dbReference type="InterPro" id="IPR000719">
    <property type="entry name" value="Prot_kinase_dom"/>
</dbReference>
<evidence type="ECO:0000256" key="1">
    <source>
        <dbReference type="ARBA" id="ARBA00012513"/>
    </source>
</evidence>
<dbReference type="Proteomes" id="UP001183410">
    <property type="component" value="Unassembled WGS sequence"/>
</dbReference>
<evidence type="ECO:0000313" key="11">
    <source>
        <dbReference type="Proteomes" id="UP001183410"/>
    </source>
</evidence>